<dbReference type="RefSeq" id="WP_106259466.1">
    <property type="nucleotide sequence ID" value="NZ_CAWNSW010000033.1"/>
</dbReference>
<dbReference type="Pfam" id="PF05226">
    <property type="entry name" value="CHASE2"/>
    <property type="match status" value="1"/>
</dbReference>
<comment type="caution">
    <text evidence="3">The sequence shown here is derived from an EMBL/GenBank/DDBJ whole genome shotgun (WGS) entry which is preliminary data.</text>
</comment>
<evidence type="ECO:0000313" key="4">
    <source>
        <dbReference type="Proteomes" id="UP000239576"/>
    </source>
</evidence>
<protein>
    <recommendedName>
        <fullName evidence="2">CHASE2 domain-containing protein</fullName>
    </recommendedName>
</protein>
<name>A0A2T1DX08_9CYAN</name>
<evidence type="ECO:0000259" key="2">
    <source>
        <dbReference type="SMART" id="SM01080"/>
    </source>
</evidence>
<feature type="transmembrane region" description="Helical" evidence="1">
    <location>
        <begin position="752"/>
        <end position="771"/>
    </location>
</feature>
<dbReference type="InterPro" id="IPR024983">
    <property type="entry name" value="CHAT_dom"/>
</dbReference>
<keyword evidence="1" id="KW-0812">Transmembrane</keyword>
<accession>A0A2T1DX08</accession>
<keyword evidence="1" id="KW-0472">Membrane</keyword>
<sequence length="801" mass="89474">MNRSTPVHTHIFQLKVQALGQICLFELGWGKGQSLTVQVPYPSDVIQIYQDWQQAYLGFYQSGQLRGRAGKIAITMDWRTQLDETEKKLKERFHYWLHSAELYELRTQITAVRPKSNLLTSRLATTIQLFLTCNTIELERLPWESWNLGGEFGLTEVVQILRSPLNVRDAATQSMCQPKGKRARILAILGDDTGLNFETDRQAVKSLQKVADIQFVGWQPQQTATQVIQQITAAITHPSGWDVLFFAGHSKETALTGGELSVAPGINITLQSLMPQLTIAKQHGLHVAIFNSCNGLSLAKALIDLGLSQVAIMREPIHNAVAQQFLWTFLDGLGKHLDVCEAIHRARHFLETQQSIYPSTALIPSLFCHPGANRFRIPRSVPHRFRAWYPNWLEAIALGTGLTLSLLTPVQDWLLDTRLLCQSYYRAVTGQVPAQTTPPVALIQIDQESIYRQGLSQLHPIDRSYLAQLIDRLQNLDASLIGIDVLLDTRQPGDKALAATVRRALERQTWLIFSAILDGDGELGVSQATGIANPNWMVQGYTDTHSYFLEMADLKACEHICPFSYLLALVQSAKQDRPQLLQPALSRASNLRTEFLQRVGETSLTNHQLTALKTMQTPLGLQPLVDYSIPPDRVYERIPAWKLLDPKASQTLRIQPNQLALIAGGCDDRLGFSMRQADCFSAPKAIEFWSQQSGLTGGELLAYMTHHFLTQRLVVPIPDWWMIGLATLIGKGVVIGIHSAQRQGKRIHRYQILGGTVGASAIYGLATLQLYLSGAILLPWLLPTGLCCTYISVTLKGKYYD</sequence>
<organism evidence="3 4">
    <name type="scientific">Stenomitos frigidus ULC18</name>
    <dbReference type="NCBI Taxonomy" id="2107698"/>
    <lineage>
        <taxon>Bacteria</taxon>
        <taxon>Bacillati</taxon>
        <taxon>Cyanobacteriota</taxon>
        <taxon>Cyanophyceae</taxon>
        <taxon>Leptolyngbyales</taxon>
        <taxon>Leptolyngbyaceae</taxon>
        <taxon>Stenomitos</taxon>
    </lineage>
</organism>
<dbReference type="Pfam" id="PF12770">
    <property type="entry name" value="CHAT"/>
    <property type="match status" value="1"/>
</dbReference>
<reference evidence="3 4" key="2">
    <citation type="submission" date="2018-03" db="EMBL/GenBank/DDBJ databases">
        <title>The ancient ancestry and fast evolution of plastids.</title>
        <authorList>
            <person name="Moore K.R."/>
            <person name="Magnabosco C."/>
            <person name="Momper L."/>
            <person name="Gold D.A."/>
            <person name="Bosak T."/>
            <person name="Fournier G.P."/>
        </authorList>
    </citation>
    <scope>NUCLEOTIDE SEQUENCE [LARGE SCALE GENOMIC DNA]</scope>
    <source>
        <strain evidence="3 4">ULC18</strain>
    </source>
</reference>
<dbReference type="InterPro" id="IPR007890">
    <property type="entry name" value="CHASE2"/>
</dbReference>
<gene>
    <name evidence="3" type="ORF">C7B82_24890</name>
</gene>
<reference evidence="4" key="1">
    <citation type="submission" date="2018-02" db="EMBL/GenBank/DDBJ databases">
        <authorList>
            <person name="Moore K."/>
            <person name="Momper L."/>
        </authorList>
    </citation>
    <scope>NUCLEOTIDE SEQUENCE [LARGE SCALE GENOMIC DNA]</scope>
    <source>
        <strain evidence="4">ULC18</strain>
    </source>
</reference>
<dbReference type="EMBL" id="PVWK01000135">
    <property type="protein sequence ID" value="PSB24999.1"/>
    <property type="molecule type" value="Genomic_DNA"/>
</dbReference>
<dbReference type="SMART" id="SM01080">
    <property type="entry name" value="CHASE2"/>
    <property type="match status" value="1"/>
</dbReference>
<keyword evidence="4" id="KW-1185">Reference proteome</keyword>
<evidence type="ECO:0000313" key="3">
    <source>
        <dbReference type="EMBL" id="PSB24999.1"/>
    </source>
</evidence>
<evidence type="ECO:0000256" key="1">
    <source>
        <dbReference type="SAM" id="Phobius"/>
    </source>
</evidence>
<keyword evidence="1" id="KW-1133">Transmembrane helix</keyword>
<dbReference type="Proteomes" id="UP000239576">
    <property type="component" value="Unassembled WGS sequence"/>
</dbReference>
<dbReference type="AlphaFoldDB" id="A0A2T1DX08"/>
<proteinExistence type="predicted"/>
<feature type="domain" description="CHASE2" evidence="2">
    <location>
        <begin position="407"/>
        <end position="737"/>
    </location>
</feature>
<feature type="transmembrane region" description="Helical" evidence="1">
    <location>
        <begin position="720"/>
        <end position="740"/>
    </location>
</feature>
<dbReference type="OrthoDB" id="444941at2"/>
<feature type="transmembrane region" description="Helical" evidence="1">
    <location>
        <begin position="777"/>
        <end position="795"/>
    </location>
</feature>